<dbReference type="Pfam" id="PF00245">
    <property type="entry name" value="Alk_phosphatase"/>
    <property type="match status" value="1"/>
</dbReference>
<comment type="similarity">
    <text evidence="4">Belongs to the alkaline phosphatase family.</text>
</comment>
<keyword evidence="3" id="KW-0862">Zinc</keyword>
<dbReference type="SUPFAM" id="SSF53649">
    <property type="entry name" value="Alkaline phosphatase-like"/>
    <property type="match status" value="1"/>
</dbReference>
<dbReference type="InterPro" id="IPR001952">
    <property type="entry name" value="Alkaline_phosphatase"/>
</dbReference>
<dbReference type="InterPro" id="IPR017850">
    <property type="entry name" value="Alkaline_phosphatase_core_sf"/>
</dbReference>
<dbReference type="Proteomes" id="UP000323188">
    <property type="component" value="Unassembled WGS sequence"/>
</dbReference>
<comment type="cofactor">
    <cofactor evidence="3">
        <name>Mg(2+)</name>
        <dbReference type="ChEBI" id="CHEBI:18420"/>
    </cofactor>
    <text evidence="3">Binds 1 Mg(2+) ion.</text>
</comment>
<feature type="binding site" evidence="3">
    <location>
        <position position="152"/>
    </location>
    <ligand>
        <name>Mg(2+)</name>
        <dbReference type="ChEBI" id="CHEBI:18420"/>
    </ligand>
</feature>
<keyword evidence="3" id="KW-0479">Metal-binding</keyword>
<dbReference type="SMART" id="SM00098">
    <property type="entry name" value="alkPPc"/>
    <property type="match status" value="1"/>
</dbReference>
<comment type="cofactor">
    <cofactor evidence="3">
        <name>Zn(2+)</name>
        <dbReference type="ChEBI" id="CHEBI:29105"/>
    </cofactor>
    <text evidence="3">Binds 2 Zn(2+) ions.</text>
</comment>
<feature type="binding site" evidence="3">
    <location>
        <position position="49"/>
    </location>
    <ligand>
        <name>Zn(2+)</name>
        <dbReference type="ChEBI" id="CHEBI:29105"/>
        <label>2</label>
    </ligand>
</feature>
<feature type="binding site" evidence="3">
    <location>
        <position position="325"/>
    </location>
    <ligand>
        <name>Zn(2+)</name>
        <dbReference type="ChEBI" id="CHEBI:29105"/>
        <label>2</label>
    </ligand>
</feature>
<dbReference type="PANTHER" id="PTHR11596:SF5">
    <property type="entry name" value="ALKALINE PHOSPHATASE"/>
    <property type="match status" value="1"/>
</dbReference>
<evidence type="ECO:0000256" key="2">
    <source>
        <dbReference type="PIRSR" id="PIRSR601952-1"/>
    </source>
</evidence>
<feature type="binding site" evidence="3">
    <location>
        <position position="326"/>
    </location>
    <ligand>
        <name>Zn(2+)</name>
        <dbReference type="ChEBI" id="CHEBI:29105"/>
        <label>2</label>
    </ligand>
</feature>
<evidence type="ECO:0000256" key="1">
    <source>
        <dbReference type="ARBA" id="ARBA00022553"/>
    </source>
</evidence>
<feature type="binding site" evidence="3">
    <location>
        <position position="287"/>
    </location>
    <ligand>
        <name>Zn(2+)</name>
        <dbReference type="ChEBI" id="CHEBI:29105"/>
        <label>2</label>
    </ligand>
</feature>
<sequence>MNRRRFFRNTSLGMLGTSLFAPFEPLKAAETAEVFKNRKAKNIIFLVSDGMSTGTLNMADLYLNRKNGTGSTWLQLYRDNKITRALMDTASASSIVTDSAAASSSWGGGNRVPNGRLNIGANGEEYKPIWQKFHDAGKKVGCVTTVPITHATPAGFCINQKFRNDQESIAEKYLEQGFDVMMGGGNEYFDKNRRKDGKDMYAAFESKGYQVIKNRKQMVTSLDDKPILGVYTDDGLPYTKDRESNKQLFDAIPSLAEMTKKAIGYLKNDAEGFVLQVEAGKVDWAAHANDIAGLLYDQIAFDEAVKTVMDFAEQDGETLVIITTDHGNANPGIIYGSEANQNFDTIQHYKHTNNWILNGLGRESSVNTVKERIEYANGIVLKDDEAKMLLTYYDKLEAEAGLYNPKSLPFNALAQIQKEHNSVGWISMQHSADYVELAMYGPGSELLKPFVKNTDLHYMMLKAAEVDNNF</sequence>
<dbReference type="AlphaFoldDB" id="A0A5B2TXX0"/>
<proteinExistence type="inferred from homology"/>
<reference evidence="5 6" key="1">
    <citation type="submission" date="2019-09" db="EMBL/GenBank/DDBJ databases">
        <authorList>
            <person name="Khan S.A."/>
            <person name="Jeon C.O."/>
            <person name="Chun B.H."/>
            <person name="Jeong S.E."/>
        </authorList>
    </citation>
    <scope>NUCLEOTIDE SEQUENCE [LARGE SCALE GENOMIC DNA]</scope>
    <source>
        <strain evidence="5 6">KCTC 42508</strain>
    </source>
</reference>
<protein>
    <submittedName>
        <fullName evidence="5">Alkaline phosphatase</fullName>
    </submittedName>
</protein>
<feature type="binding site" evidence="3">
    <location>
        <position position="49"/>
    </location>
    <ligand>
        <name>Mg(2+)</name>
        <dbReference type="ChEBI" id="CHEBI:18420"/>
    </ligand>
</feature>
<evidence type="ECO:0000256" key="4">
    <source>
        <dbReference type="RuleBase" id="RU003946"/>
    </source>
</evidence>
<evidence type="ECO:0000313" key="6">
    <source>
        <dbReference type="Proteomes" id="UP000323188"/>
    </source>
</evidence>
<evidence type="ECO:0000256" key="3">
    <source>
        <dbReference type="PIRSR" id="PIRSR601952-2"/>
    </source>
</evidence>
<dbReference type="Gene3D" id="1.10.60.40">
    <property type="match status" value="1"/>
</dbReference>
<dbReference type="GO" id="GO:0004035">
    <property type="term" value="F:alkaline phosphatase activity"/>
    <property type="evidence" value="ECO:0007669"/>
    <property type="project" value="TreeGrafter"/>
</dbReference>
<dbReference type="RefSeq" id="WP_154917222.1">
    <property type="nucleotide sequence ID" value="NZ_VUOE01000001.1"/>
</dbReference>
<feature type="active site" description="Phosphoserine intermediate" evidence="2">
    <location>
        <position position="99"/>
    </location>
</feature>
<name>A0A5B2TXX0_9FLAO</name>
<dbReference type="Gene3D" id="3.40.720.10">
    <property type="entry name" value="Alkaline Phosphatase, subunit A"/>
    <property type="match status" value="1"/>
</dbReference>
<feature type="binding site" evidence="3">
    <location>
        <position position="430"/>
    </location>
    <ligand>
        <name>Zn(2+)</name>
        <dbReference type="ChEBI" id="CHEBI:29105"/>
        <label>2</label>
    </ligand>
</feature>
<keyword evidence="3" id="KW-0460">Magnesium</keyword>
<organism evidence="5 6">
    <name type="scientific">Maribacter flavus</name>
    <dbReference type="NCBI Taxonomy" id="1658664"/>
    <lineage>
        <taxon>Bacteria</taxon>
        <taxon>Pseudomonadati</taxon>
        <taxon>Bacteroidota</taxon>
        <taxon>Flavobacteriia</taxon>
        <taxon>Flavobacteriales</taxon>
        <taxon>Flavobacteriaceae</taxon>
        <taxon>Maribacter</taxon>
    </lineage>
</organism>
<feature type="binding site" evidence="3">
    <location>
        <position position="278"/>
    </location>
    <ligand>
        <name>Mg(2+)</name>
        <dbReference type="ChEBI" id="CHEBI:18420"/>
    </ligand>
</feature>
<dbReference type="PRINTS" id="PR00113">
    <property type="entry name" value="ALKPHPHTASE"/>
</dbReference>
<dbReference type="GO" id="GO:0046872">
    <property type="term" value="F:metal ion binding"/>
    <property type="evidence" value="ECO:0007669"/>
    <property type="project" value="UniProtKB-KW"/>
</dbReference>
<dbReference type="EMBL" id="VUOE01000001">
    <property type="protein sequence ID" value="KAA2218675.1"/>
    <property type="molecule type" value="Genomic_DNA"/>
</dbReference>
<accession>A0A5B2TXX0</accession>
<comment type="caution">
    <text evidence="5">The sequence shown here is derived from an EMBL/GenBank/DDBJ whole genome shotgun (WGS) entry which is preliminary data.</text>
</comment>
<dbReference type="CDD" id="cd16012">
    <property type="entry name" value="ALP"/>
    <property type="match status" value="1"/>
</dbReference>
<dbReference type="PANTHER" id="PTHR11596">
    <property type="entry name" value="ALKALINE PHOSPHATASE"/>
    <property type="match status" value="1"/>
</dbReference>
<feature type="binding site" evidence="3">
    <location>
        <position position="150"/>
    </location>
    <ligand>
        <name>Mg(2+)</name>
        <dbReference type="ChEBI" id="CHEBI:18420"/>
    </ligand>
</feature>
<keyword evidence="1" id="KW-0597">Phosphoprotein</keyword>
<gene>
    <name evidence="5" type="ORF">F0361_03360</name>
</gene>
<feature type="binding site" evidence="3">
    <location>
        <position position="283"/>
    </location>
    <ligand>
        <name>Zn(2+)</name>
        <dbReference type="ChEBI" id="CHEBI:29105"/>
        <label>2</label>
    </ligand>
</feature>
<evidence type="ECO:0000313" key="5">
    <source>
        <dbReference type="EMBL" id="KAA2218675.1"/>
    </source>
</evidence>